<dbReference type="AlphaFoldDB" id="A0A084WT20"/>
<evidence type="ECO:0000313" key="1">
    <source>
        <dbReference type="EMBL" id="KFB53364.1"/>
    </source>
</evidence>
<evidence type="ECO:0000313" key="3">
    <source>
        <dbReference type="Proteomes" id="UP000030765"/>
    </source>
</evidence>
<reference evidence="2" key="2">
    <citation type="submission" date="2020-05" db="UniProtKB">
        <authorList>
            <consortium name="EnsemblMetazoa"/>
        </authorList>
    </citation>
    <scope>IDENTIFICATION</scope>
</reference>
<name>A0A084WT20_ANOSI</name>
<proteinExistence type="predicted"/>
<dbReference type="EnsemblMetazoa" id="ASIC021675-RA">
    <property type="protein sequence ID" value="ASIC021675-PA"/>
    <property type="gene ID" value="ASIC021675"/>
</dbReference>
<organism evidence="1">
    <name type="scientific">Anopheles sinensis</name>
    <name type="common">Mosquito</name>
    <dbReference type="NCBI Taxonomy" id="74873"/>
    <lineage>
        <taxon>Eukaryota</taxon>
        <taxon>Metazoa</taxon>
        <taxon>Ecdysozoa</taxon>
        <taxon>Arthropoda</taxon>
        <taxon>Hexapoda</taxon>
        <taxon>Insecta</taxon>
        <taxon>Pterygota</taxon>
        <taxon>Neoptera</taxon>
        <taxon>Endopterygota</taxon>
        <taxon>Diptera</taxon>
        <taxon>Nematocera</taxon>
        <taxon>Culicoidea</taxon>
        <taxon>Culicidae</taxon>
        <taxon>Anophelinae</taxon>
        <taxon>Anopheles</taxon>
    </lineage>
</organism>
<keyword evidence="3" id="KW-1185">Reference proteome</keyword>
<accession>A0A084WT20</accession>
<evidence type="ECO:0000313" key="2">
    <source>
        <dbReference type="EnsemblMetazoa" id="ASIC021675-PA"/>
    </source>
</evidence>
<protein>
    <submittedName>
        <fullName evidence="1 2">Uncharacterized protein</fullName>
    </submittedName>
</protein>
<dbReference type="VEuPathDB" id="VectorBase:ASIC021675"/>
<dbReference type="EMBL" id="KE525419">
    <property type="protein sequence ID" value="KFB53364.1"/>
    <property type="molecule type" value="Genomic_DNA"/>
</dbReference>
<reference evidence="1 3" key="1">
    <citation type="journal article" date="2014" name="BMC Genomics">
        <title>Genome sequence of Anopheles sinensis provides insight into genetics basis of mosquito competence for malaria parasites.</title>
        <authorList>
            <person name="Zhou D."/>
            <person name="Zhang D."/>
            <person name="Ding G."/>
            <person name="Shi L."/>
            <person name="Hou Q."/>
            <person name="Ye Y."/>
            <person name="Xu Y."/>
            <person name="Zhou H."/>
            <person name="Xiong C."/>
            <person name="Li S."/>
            <person name="Yu J."/>
            <person name="Hong S."/>
            <person name="Yu X."/>
            <person name="Zou P."/>
            <person name="Chen C."/>
            <person name="Chang X."/>
            <person name="Wang W."/>
            <person name="Lv Y."/>
            <person name="Sun Y."/>
            <person name="Ma L."/>
            <person name="Shen B."/>
            <person name="Zhu C."/>
        </authorList>
    </citation>
    <scope>NUCLEOTIDE SEQUENCE [LARGE SCALE GENOMIC DNA]</scope>
</reference>
<dbReference type="Proteomes" id="UP000030765">
    <property type="component" value="Unassembled WGS sequence"/>
</dbReference>
<dbReference type="EMBL" id="ATLV01026809">
    <property type="status" value="NOT_ANNOTATED_CDS"/>
    <property type="molecule type" value="Genomic_DNA"/>
</dbReference>
<sequence>MSLLSAACFPSGGLAQCSFPGPAGPANRDGTRESAQLDYRESFKQQRGWAEAVVKAWGACFPPSRRGKARTGG</sequence>
<gene>
    <name evidence="1" type="ORF">ZHAS_00021675</name>
</gene>